<dbReference type="VEuPathDB" id="VectorBase:ADIR003070"/>
<evidence type="ECO:0000313" key="12">
    <source>
        <dbReference type="EnsemblMetazoa" id="ADIR003070-PA"/>
    </source>
</evidence>
<evidence type="ECO:0000259" key="11">
    <source>
        <dbReference type="PROSITE" id="PS50240"/>
    </source>
</evidence>
<dbReference type="PANTHER" id="PTHR24260:SF136">
    <property type="entry name" value="GH08193P-RELATED"/>
    <property type="match status" value="1"/>
</dbReference>
<reference evidence="13" key="1">
    <citation type="submission" date="2013-03" db="EMBL/GenBank/DDBJ databases">
        <title>The Genome Sequence of Anopheles dirus WRAIR2.</title>
        <authorList>
            <consortium name="The Broad Institute Genomics Platform"/>
            <person name="Neafsey D.E."/>
            <person name="Walton C."/>
            <person name="Walker B."/>
            <person name="Young S.K."/>
            <person name="Zeng Q."/>
            <person name="Gargeya S."/>
            <person name="Fitzgerald M."/>
            <person name="Haas B."/>
            <person name="Abouelleil A."/>
            <person name="Allen A.W."/>
            <person name="Alvarado L."/>
            <person name="Arachchi H.M."/>
            <person name="Berlin A.M."/>
            <person name="Chapman S.B."/>
            <person name="Gainer-Dewar J."/>
            <person name="Goldberg J."/>
            <person name="Griggs A."/>
            <person name="Gujja S."/>
            <person name="Hansen M."/>
            <person name="Howarth C."/>
            <person name="Imamovic A."/>
            <person name="Ireland A."/>
            <person name="Larimer J."/>
            <person name="McCowan C."/>
            <person name="Murphy C."/>
            <person name="Pearson M."/>
            <person name="Poon T.W."/>
            <person name="Priest M."/>
            <person name="Roberts A."/>
            <person name="Saif S."/>
            <person name="Shea T."/>
            <person name="Sisk P."/>
            <person name="Sykes S."/>
            <person name="Wortman J."/>
            <person name="Nusbaum C."/>
            <person name="Birren B."/>
        </authorList>
    </citation>
    <scope>NUCLEOTIDE SEQUENCE [LARGE SCALE GENOMIC DNA]</scope>
    <source>
        <strain evidence="13">WRAIR2</strain>
    </source>
</reference>
<evidence type="ECO:0000256" key="5">
    <source>
        <dbReference type="ARBA" id="ARBA00022801"/>
    </source>
</evidence>
<dbReference type="Proteomes" id="UP000075884">
    <property type="component" value="Unassembled WGS sequence"/>
</dbReference>
<evidence type="ECO:0000256" key="2">
    <source>
        <dbReference type="ARBA" id="ARBA00022525"/>
    </source>
</evidence>
<feature type="domain" description="Peptidase S1" evidence="11">
    <location>
        <begin position="68"/>
        <end position="310"/>
    </location>
</feature>
<evidence type="ECO:0000256" key="10">
    <source>
        <dbReference type="SAM" id="Phobius"/>
    </source>
</evidence>
<feature type="transmembrane region" description="Helical" evidence="10">
    <location>
        <begin position="33"/>
        <end position="54"/>
    </location>
</feature>
<keyword evidence="3" id="KW-0645">Protease</keyword>
<dbReference type="PANTHER" id="PTHR24260">
    <property type="match status" value="1"/>
</dbReference>
<dbReference type="InterPro" id="IPR009003">
    <property type="entry name" value="Peptidase_S1_PA"/>
</dbReference>
<name>A0A182N5Z9_9DIPT</name>
<keyword evidence="6" id="KW-0720">Serine protease</keyword>
<feature type="domain" description="Peptidase S1" evidence="11">
    <location>
        <begin position="822"/>
        <end position="1004"/>
    </location>
</feature>
<keyword evidence="10" id="KW-1133">Transmembrane helix</keyword>
<dbReference type="PROSITE" id="PS00134">
    <property type="entry name" value="TRYPSIN_HIS"/>
    <property type="match status" value="2"/>
</dbReference>
<comment type="similarity">
    <text evidence="9">Belongs to the peptidase S1 family. CLIP subfamily.</text>
</comment>
<sequence>MNHRSDVLAGVKRIFGHGVLLRPEVVPIQTRTMSVRFVIFLQILAISAGMIVSAQSCGVRKVKNVNLILGGRNVSAGKWPWHATIMHKKGDILNVACGGSIIDRYTILTAAHCLYANHGVIPLSRLLVHVGRTQLAGNDSRSRSYAPDRFIIHPEYKQYHVKDDIAMIKLADEIQMSDYIQPVCLLSAGHIQEDVIGRKGFVVGYGLNDADQISDHLLDAEVPVVDRWSCLESNRDTLSSQLFSTMLCAGTRDGTGPCNGDSGGGLFFRTGSVWHVRGIVSFAPNLDGAAKCDPRQYAIYTDVAKYMDWIMIERGNVTEQNTPTLPAVIQQRFQVGREQISVNADGCGLEAPVYKALRFSAGSFAAPWVTTVEFVGEERFRVSNECQAYLITEWHLLTLASCVEDVEENEQEIYVRLGKFNLPGLPKPQIRYVEKVIIHERFDKSTYANDIALLQLRRKANTEDGIVSTICLGPIVSVEGEWHTYELGGKMKTLCLRVVLALVYLHLVSLVILAGSQRCGVRKVRYNNLILGGQRATAGKWPWHATITHRTKDTVQVVCGGSIIDKYTILTAAHCLYTHHGAVARNRLLVHVGRTQLSVVDDRTRSYAPEHLIAHPGYEQQHVKDDIALIKLTQEIEMSAFIQPVCLWPAESDQRAVVGRKGYAVGFGLTDADEPSDYMLDAEVPVVDLWHCLESNRDAFATQLARTMLCAGARDGVGPCNGDSGGGLFFRVDNAWFVRGIVSFAPNLDGVAKCDPSQYTVYTDVAKYSGWISAVYENDTLNSPVRVSVTPDQPRTSINADGCGVEAPLYERARTVDGVFGFPWTTTIEYVGVDYRRQDECHAYLITEWHLLTAASCVQDVVENDQEIFVRLGNFNISALPKPQVRFVEKVSVHRQYNKPQHANDVALLKLRKKVNVTDGIVSPICLPTAVEPAAGSSVQLSVQGSRRFFSRSEHWPVGVASSELCQKQYREAGQTLPTDQSFICTRSAEAGKSASSLTTLPAL</sequence>
<dbReference type="InterPro" id="IPR018114">
    <property type="entry name" value="TRYPSIN_HIS"/>
</dbReference>
<evidence type="ECO:0000256" key="9">
    <source>
        <dbReference type="ARBA" id="ARBA00024195"/>
    </source>
</evidence>
<dbReference type="GO" id="GO:0004252">
    <property type="term" value="F:serine-type endopeptidase activity"/>
    <property type="evidence" value="ECO:0007669"/>
    <property type="project" value="InterPro"/>
</dbReference>
<dbReference type="CDD" id="cd00190">
    <property type="entry name" value="Tryp_SPc"/>
    <property type="match status" value="2"/>
</dbReference>
<evidence type="ECO:0000256" key="8">
    <source>
        <dbReference type="ARBA" id="ARBA00023157"/>
    </source>
</evidence>
<proteinExistence type="inferred from homology"/>
<keyword evidence="10" id="KW-0812">Transmembrane</keyword>
<keyword evidence="10" id="KW-0472">Membrane</keyword>
<keyword evidence="4" id="KW-0732">Signal</keyword>
<feature type="domain" description="Peptidase S1" evidence="11">
    <location>
        <begin position="530"/>
        <end position="777"/>
    </location>
</feature>
<feature type="domain" description="Peptidase S1" evidence="11">
    <location>
        <begin position="353"/>
        <end position="480"/>
    </location>
</feature>
<dbReference type="InterPro" id="IPR043504">
    <property type="entry name" value="Peptidase_S1_PA_chymotrypsin"/>
</dbReference>
<dbReference type="SMART" id="SM00020">
    <property type="entry name" value="Tryp_SPc"/>
    <property type="match status" value="2"/>
</dbReference>
<dbReference type="AlphaFoldDB" id="A0A182N5Z9"/>
<dbReference type="GO" id="GO:0006508">
    <property type="term" value="P:proteolysis"/>
    <property type="evidence" value="ECO:0007669"/>
    <property type="project" value="UniProtKB-KW"/>
</dbReference>
<evidence type="ECO:0000256" key="7">
    <source>
        <dbReference type="ARBA" id="ARBA00023145"/>
    </source>
</evidence>
<accession>A0A182N5Z9</accession>
<evidence type="ECO:0000256" key="1">
    <source>
        <dbReference type="ARBA" id="ARBA00004613"/>
    </source>
</evidence>
<dbReference type="GO" id="GO:0005576">
    <property type="term" value="C:extracellular region"/>
    <property type="evidence" value="ECO:0007669"/>
    <property type="project" value="UniProtKB-SubCell"/>
</dbReference>
<keyword evidence="5" id="KW-0378">Hydrolase</keyword>
<dbReference type="InterPro" id="IPR051333">
    <property type="entry name" value="CLIP_Serine_Protease"/>
</dbReference>
<evidence type="ECO:0000256" key="4">
    <source>
        <dbReference type="ARBA" id="ARBA00022729"/>
    </source>
</evidence>
<dbReference type="Gene3D" id="2.40.10.10">
    <property type="entry name" value="Trypsin-like serine proteases"/>
    <property type="match status" value="4"/>
</dbReference>
<dbReference type="EnsemblMetazoa" id="ADIR003070-RA">
    <property type="protein sequence ID" value="ADIR003070-PA"/>
    <property type="gene ID" value="ADIR003070"/>
</dbReference>
<keyword evidence="7" id="KW-0865">Zymogen</keyword>
<protein>
    <recommendedName>
        <fullName evidence="11">Peptidase S1 domain-containing protein</fullName>
    </recommendedName>
</protein>
<organism evidence="12 13">
    <name type="scientific">Anopheles dirus</name>
    <dbReference type="NCBI Taxonomy" id="7168"/>
    <lineage>
        <taxon>Eukaryota</taxon>
        <taxon>Metazoa</taxon>
        <taxon>Ecdysozoa</taxon>
        <taxon>Arthropoda</taxon>
        <taxon>Hexapoda</taxon>
        <taxon>Insecta</taxon>
        <taxon>Pterygota</taxon>
        <taxon>Neoptera</taxon>
        <taxon>Endopterygota</taxon>
        <taxon>Diptera</taxon>
        <taxon>Nematocera</taxon>
        <taxon>Culicoidea</taxon>
        <taxon>Culicidae</taxon>
        <taxon>Anophelinae</taxon>
        <taxon>Anopheles</taxon>
    </lineage>
</organism>
<reference evidence="12" key="2">
    <citation type="submission" date="2020-05" db="UniProtKB">
        <authorList>
            <consortium name="EnsemblMetazoa"/>
        </authorList>
    </citation>
    <scope>IDENTIFICATION</scope>
    <source>
        <strain evidence="12">WRAIR2</strain>
    </source>
</reference>
<comment type="subcellular location">
    <subcellularLocation>
        <location evidence="1">Secreted</location>
    </subcellularLocation>
</comment>
<dbReference type="InterPro" id="IPR001314">
    <property type="entry name" value="Peptidase_S1A"/>
</dbReference>
<evidence type="ECO:0000256" key="3">
    <source>
        <dbReference type="ARBA" id="ARBA00022670"/>
    </source>
</evidence>
<dbReference type="InterPro" id="IPR001254">
    <property type="entry name" value="Trypsin_dom"/>
</dbReference>
<keyword evidence="13" id="KW-1185">Reference proteome</keyword>
<keyword evidence="8" id="KW-1015">Disulfide bond</keyword>
<dbReference type="FunFam" id="2.40.10.10:FF:000146">
    <property type="entry name" value="Serine protease 53"/>
    <property type="match status" value="2"/>
</dbReference>
<dbReference type="Pfam" id="PF00089">
    <property type="entry name" value="Trypsin"/>
    <property type="match status" value="4"/>
</dbReference>
<dbReference type="PRINTS" id="PR00722">
    <property type="entry name" value="CHYMOTRYPSIN"/>
</dbReference>
<keyword evidence="2" id="KW-0964">Secreted</keyword>
<dbReference type="STRING" id="7168.A0A182N5Z9"/>
<evidence type="ECO:0000256" key="6">
    <source>
        <dbReference type="ARBA" id="ARBA00022825"/>
    </source>
</evidence>
<dbReference type="SUPFAM" id="SSF50494">
    <property type="entry name" value="Trypsin-like serine proteases"/>
    <property type="match status" value="4"/>
</dbReference>
<evidence type="ECO:0000313" key="13">
    <source>
        <dbReference type="Proteomes" id="UP000075884"/>
    </source>
</evidence>
<dbReference type="PROSITE" id="PS50240">
    <property type="entry name" value="TRYPSIN_DOM"/>
    <property type="match status" value="4"/>
</dbReference>